<dbReference type="AlphaFoldDB" id="A0A1H2WXV6"/>
<name>A0A1H2WXV6_9RHOB</name>
<proteinExistence type="predicted"/>
<dbReference type="RefSeq" id="WP_092680763.1">
    <property type="nucleotide sequence ID" value="NZ_FNMZ01000002.1"/>
</dbReference>
<evidence type="ECO:0008006" key="3">
    <source>
        <dbReference type="Google" id="ProtNLM"/>
    </source>
</evidence>
<sequence length="222" mass="23854">MAIFRINRELNNRDLNLRPTSISFEFDDDGYAVTGRNKNGKSVAITVEGDFDFSGANAAAFAVTAGQLNRFDIEIGGKTVLSIRNLDLSFSFSEGFANYGGFLAGKDLLVGSRKANELFGFGGNDKLKGGGGRDELDGGTGRDLLIGGRGADDFIFSVNAGRDKVKDFKAGVDDLVFETTEAFEDLTLRDVRNGVLIVHEDGKVLLLGVDRSDLSDGDFLFG</sequence>
<keyword evidence="2" id="KW-1185">Reference proteome</keyword>
<organism evidence="1 2">
    <name type="scientific">Albimonas donghaensis</name>
    <dbReference type="NCBI Taxonomy" id="356660"/>
    <lineage>
        <taxon>Bacteria</taxon>
        <taxon>Pseudomonadati</taxon>
        <taxon>Pseudomonadota</taxon>
        <taxon>Alphaproteobacteria</taxon>
        <taxon>Rhodobacterales</taxon>
        <taxon>Paracoccaceae</taxon>
        <taxon>Albimonas</taxon>
    </lineage>
</organism>
<dbReference type="EMBL" id="FNMZ01000002">
    <property type="protein sequence ID" value="SDW85442.1"/>
    <property type="molecule type" value="Genomic_DNA"/>
</dbReference>
<protein>
    <recommendedName>
        <fullName evidence="3">Hemolysin-type calcium-binding repeat-containing protein</fullName>
    </recommendedName>
</protein>
<dbReference type="OrthoDB" id="419320at2"/>
<dbReference type="PROSITE" id="PS00330">
    <property type="entry name" value="HEMOLYSIN_CALCIUM"/>
    <property type="match status" value="2"/>
</dbReference>
<dbReference type="InterPro" id="IPR011049">
    <property type="entry name" value="Serralysin-like_metalloprot_C"/>
</dbReference>
<dbReference type="InterPro" id="IPR018511">
    <property type="entry name" value="Hemolysin-typ_Ca-bd_CS"/>
</dbReference>
<dbReference type="PRINTS" id="PR00313">
    <property type="entry name" value="CABNDNGRPT"/>
</dbReference>
<accession>A0A1H2WXV6</accession>
<evidence type="ECO:0000313" key="2">
    <source>
        <dbReference type="Proteomes" id="UP000199118"/>
    </source>
</evidence>
<dbReference type="STRING" id="356660.SAMN05444336_102535"/>
<dbReference type="SUPFAM" id="SSF51120">
    <property type="entry name" value="beta-Roll"/>
    <property type="match status" value="1"/>
</dbReference>
<dbReference type="Gene3D" id="2.150.10.10">
    <property type="entry name" value="Serralysin-like metalloprotease, C-terminal"/>
    <property type="match status" value="1"/>
</dbReference>
<dbReference type="InterPro" id="IPR001343">
    <property type="entry name" value="Hemolysn_Ca-bd"/>
</dbReference>
<dbReference type="Proteomes" id="UP000199118">
    <property type="component" value="Unassembled WGS sequence"/>
</dbReference>
<evidence type="ECO:0000313" key="1">
    <source>
        <dbReference type="EMBL" id="SDW85442.1"/>
    </source>
</evidence>
<gene>
    <name evidence="1" type="ORF">SAMN05444336_102535</name>
</gene>
<dbReference type="Pfam" id="PF00353">
    <property type="entry name" value="HemolysinCabind"/>
    <property type="match status" value="1"/>
</dbReference>
<reference evidence="1 2" key="1">
    <citation type="submission" date="2016-10" db="EMBL/GenBank/DDBJ databases">
        <authorList>
            <person name="de Groot N.N."/>
        </authorList>
    </citation>
    <scope>NUCLEOTIDE SEQUENCE [LARGE SCALE GENOMIC DNA]</scope>
    <source>
        <strain evidence="1 2">DSM 17890</strain>
    </source>
</reference>
<dbReference type="GO" id="GO:0005509">
    <property type="term" value="F:calcium ion binding"/>
    <property type="evidence" value="ECO:0007669"/>
    <property type="project" value="InterPro"/>
</dbReference>